<accession>A0ABS3MZW1</accession>
<keyword evidence="3" id="KW-1185">Reference proteome</keyword>
<dbReference type="EMBL" id="JAGDEL010000003">
    <property type="protein sequence ID" value="MBO1511208.1"/>
    <property type="molecule type" value="Genomic_DNA"/>
</dbReference>
<sequence>MNRYLALSILVIISSLSCYFIYDYPQAIAVQEINLVDNQNSDYPIDDNGKLKDINIIMATVLVMITLIITSFFNLISIFTRRLMLITTIFYQSNYVINSFE</sequence>
<evidence type="ECO:0000313" key="3">
    <source>
        <dbReference type="Proteomes" id="UP000663981"/>
    </source>
</evidence>
<reference evidence="2 3" key="1">
    <citation type="submission" date="2021-03" db="EMBL/GenBank/DDBJ databases">
        <title>Whole genome sequence of Metabacillus bambusae BG109.</title>
        <authorList>
            <person name="Jeong J.W."/>
        </authorList>
    </citation>
    <scope>NUCLEOTIDE SEQUENCE [LARGE SCALE GENOMIC DNA]</scope>
    <source>
        <strain evidence="2 3">BG109</strain>
    </source>
</reference>
<organism evidence="2 3">
    <name type="scientific">Metabacillus bambusae</name>
    <dbReference type="NCBI Taxonomy" id="2795218"/>
    <lineage>
        <taxon>Bacteria</taxon>
        <taxon>Bacillati</taxon>
        <taxon>Bacillota</taxon>
        <taxon>Bacilli</taxon>
        <taxon>Bacillales</taxon>
        <taxon>Bacillaceae</taxon>
        <taxon>Metabacillus</taxon>
    </lineage>
</organism>
<name>A0ABS3MZW1_9BACI</name>
<keyword evidence="1" id="KW-1133">Transmembrane helix</keyword>
<dbReference type="Proteomes" id="UP000663981">
    <property type="component" value="Unassembled WGS sequence"/>
</dbReference>
<comment type="caution">
    <text evidence="2">The sequence shown here is derived from an EMBL/GenBank/DDBJ whole genome shotgun (WGS) entry which is preliminary data.</text>
</comment>
<keyword evidence="1" id="KW-0472">Membrane</keyword>
<feature type="transmembrane region" description="Helical" evidence="1">
    <location>
        <begin position="5"/>
        <end position="22"/>
    </location>
</feature>
<dbReference type="PROSITE" id="PS51257">
    <property type="entry name" value="PROKAR_LIPOPROTEIN"/>
    <property type="match status" value="1"/>
</dbReference>
<evidence type="ECO:0000256" key="1">
    <source>
        <dbReference type="SAM" id="Phobius"/>
    </source>
</evidence>
<keyword evidence="1" id="KW-0812">Transmembrane</keyword>
<dbReference type="RefSeq" id="WP_207976000.1">
    <property type="nucleotide sequence ID" value="NZ_JAGDEL010000003.1"/>
</dbReference>
<gene>
    <name evidence="2" type="ORF">I7822_05900</name>
</gene>
<evidence type="ECO:0000313" key="2">
    <source>
        <dbReference type="EMBL" id="MBO1511208.1"/>
    </source>
</evidence>
<feature type="transmembrane region" description="Helical" evidence="1">
    <location>
        <begin position="56"/>
        <end position="76"/>
    </location>
</feature>
<protein>
    <submittedName>
        <fullName evidence="2">Uncharacterized protein</fullName>
    </submittedName>
</protein>
<proteinExistence type="predicted"/>